<dbReference type="EMBL" id="JAUEIE010000001">
    <property type="protein sequence ID" value="MDN0021811.1"/>
    <property type="molecule type" value="Genomic_DNA"/>
</dbReference>
<dbReference type="Proteomes" id="UP001168478">
    <property type="component" value="Unassembled WGS sequence"/>
</dbReference>
<organism evidence="3 5">
    <name type="scientific">Leyella lascolaii</name>
    <dbReference type="NCBI Taxonomy" id="1776379"/>
    <lineage>
        <taxon>Bacteria</taxon>
        <taxon>Pseudomonadati</taxon>
        <taxon>Bacteroidota</taxon>
        <taxon>Bacteroidia</taxon>
        <taxon>Bacteroidales</taxon>
        <taxon>Prevotellaceae</taxon>
        <taxon>Leyella</taxon>
    </lineage>
</organism>
<evidence type="ECO:0000313" key="2">
    <source>
        <dbReference type="EMBL" id="MDN0021811.1"/>
    </source>
</evidence>
<name>A0AAW7JLN8_9BACT</name>
<dbReference type="Proteomes" id="UP001167831">
    <property type="component" value="Unassembled WGS sequence"/>
</dbReference>
<feature type="signal peptide" evidence="1">
    <location>
        <begin position="1"/>
        <end position="19"/>
    </location>
</feature>
<keyword evidence="1" id="KW-0732">Signal</keyword>
<evidence type="ECO:0000313" key="4">
    <source>
        <dbReference type="Proteomes" id="UP001167831"/>
    </source>
</evidence>
<evidence type="ECO:0000256" key="1">
    <source>
        <dbReference type="SAM" id="SignalP"/>
    </source>
</evidence>
<dbReference type="EMBL" id="JAUEIF010000001">
    <property type="protein sequence ID" value="MDN0024308.1"/>
    <property type="molecule type" value="Genomic_DNA"/>
</dbReference>
<protein>
    <recommendedName>
        <fullName evidence="6">Lipoprotein</fullName>
    </recommendedName>
</protein>
<proteinExistence type="predicted"/>
<dbReference type="AlphaFoldDB" id="A0AAW7JLN8"/>
<evidence type="ECO:0000313" key="5">
    <source>
        <dbReference type="Proteomes" id="UP001168478"/>
    </source>
</evidence>
<evidence type="ECO:0008006" key="6">
    <source>
        <dbReference type="Google" id="ProtNLM"/>
    </source>
</evidence>
<comment type="caution">
    <text evidence="3">The sequence shown here is derived from an EMBL/GenBank/DDBJ whole genome shotgun (WGS) entry which is preliminary data.</text>
</comment>
<dbReference type="RefSeq" id="WP_289824563.1">
    <property type="nucleotide sequence ID" value="NZ_JAUEIE010000001.1"/>
</dbReference>
<reference evidence="3" key="2">
    <citation type="submission" date="2023-08" db="EMBL/GenBank/DDBJ databases">
        <title>Identification and characterization of horizontal gene transfer across gut microbiota members of farm animals based on homology search.</title>
        <authorList>
            <person name="Schwarzerova J."/>
            <person name="Nykrynova M."/>
            <person name="Jureckova K."/>
            <person name="Cejkova D."/>
            <person name="Rychlik I."/>
        </authorList>
    </citation>
    <scope>NUCLEOTIDE SEQUENCE</scope>
    <source>
        <strain evidence="3">ET15</strain>
        <strain evidence="2">ET37</strain>
    </source>
</reference>
<dbReference type="PROSITE" id="PS51257">
    <property type="entry name" value="PROKAR_LIPOPROTEIN"/>
    <property type="match status" value="1"/>
</dbReference>
<sequence>MIKKLLFIFLLQLSLVSCVCNQTKNKLIASRDSIANHTDKFITFKGLELKHGIQMADALKALEAKGFKRSEQFDYKKRKDHIYSLRGTFYKYRDCNITIYPTKNDKDIFGAISIYLPYRYSFKEMKKDYDYMRHVYGNRYHMVSATVSFDDKCIDENMLDSVKPKNFSYDHAYLMTEFHISDDKLGELSGLIRLNTVYITPQNKDVYYVVITYSTYVNNLEQINARHGL</sequence>
<gene>
    <name evidence="2" type="ORF">QVN81_02055</name>
    <name evidence="3" type="ORF">QVN84_02050</name>
</gene>
<evidence type="ECO:0000313" key="3">
    <source>
        <dbReference type="EMBL" id="MDN0024308.1"/>
    </source>
</evidence>
<keyword evidence="4" id="KW-1185">Reference proteome</keyword>
<accession>A0AAW7JLN8</accession>
<reference evidence="3" key="1">
    <citation type="submission" date="2023-06" db="EMBL/GenBank/DDBJ databases">
        <authorList>
            <person name="Zeman M."/>
            <person name="Kubasova T."/>
            <person name="Jahodarova E."/>
            <person name="Nykrynova M."/>
            <person name="Rychlik I."/>
        </authorList>
    </citation>
    <scope>NUCLEOTIDE SEQUENCE</scope>
    <source>
        <strain evidence="3">ET15</strain>
        <strain evidence="2">ET37</strain>
    </source>
</reference>
<feature type="chain" id="PRO_5043566451" description="Lipoprotein" evidence="1">
    <location>
        <begin position="20"/>
        <end position="229"/>
    </location>
</feature>